<dbReference type="Proteomes" id="UP000006906">
    <property type="component" value="Chromosome 17"/>
</dbReference>
<reference evidence="5 6" key="1">
    <citation type="journal article" date="2007" name="Science">
        <title>The Chlamydomonas genome reveals the evolution of key animal and plant functions.</title>
        <authorList>
            <person name="Merchant S.S."/>
            <person name="Prochnik S.E."/>
            <person name="Vallon O."/>
            <person name="Harris E.H."/>
            <person name="Karpowicz S.J."/>
            <person name="Witman G.B."/>
            <person name="Terry A."/>
            <person name="Salamov A."/>
            <person name="Fritz-Laylin L.K."/>
            <person name="Marechal-Drouard L."/>
            <person name="Marshall W.F."/>
            <person name="Qu L.H."/>
            <person name="Nelson D.R."/>
            <person name="Sanderfoot A.A."/>
            <person name="Spalding M.H."/>
            <person name="Kapitonov V.V."/>
            <person name="Ren Q."/>
            <person name="Ferris P."/>
            <person name="Lindquist E."/>
            <person name="Shapiro H."/>
            <person name="Lucas S.M."/>
            <person name="Grimwood J."/>
            <person name="Schmutz J."/>
            <person name="Cardol P."/>
            <person name="Cerutti H."/>
            <person name="Chanfreau G."/>
            <person name="Chen C.L."/>
            <person name="Cognat V."/>
            <person name="Croft M.T."/>
            <person name="Dent R."/>
            <person name="Dutcher S."/>
            <person name="Fernandez E."/>
            <person name="Fukuzawa H."/>
            <person name="Gonzalez-Ballester D."/>
            <person name="Gonzalez-Halphen D."/>
            <person name="Hallmann A."/>
            <person name="Hanikenne M."/>
            <person name="Hippler M."/>
            <person name="Inwood W."/>
            <person name="Jabbari K."/>
            <person name="Kalanon M."/>
            <person name="Kuras R."/>
            <person name="Lefebvre P.A."/>
            <person name="Lemaire S.D."/>
            <person name="Lobanov A.V."/>
            <person name="Lohr M."/>
            <person name="Manuell A."/>
            <person name="Meier I."/>
            <person name="Mets L."/>
            <person name="Mittag M."/>
            <person name="Mittelmeier T."/>
            <person name="Moroney J.V."/>
            <person name="Moseley J."/>
            <person name="Napoli C."/>
            <person name="Nedelcu A.M."/>
            <person name="Niyogi K."/>
            <person name="Novoselov S.V."/>
            <person name="Paulsen I.T."/>
            <person name="Pazour G."/>
            <person name="Purton S."/>
            <person name="Ral J.P."/>
            <person name="Riano-Pachon D.M."/>
            <person name="Riekhof W."/>
            <person name="Rymarquis L."/>
            <person name="Schroda M."/>
            <person name="Stern D."/>
            <person name="Umen J."/>
            <person name="Willows R."/>
            <person name="Wilson N."/>
            <person name="Zimmer S.L."/>
            <person name="Allmer J."/>
            <person name="Balk J."/>
            <person name="Bisova K."/>
            <person name="Chen C.J."/>
            <person name="Elias M."/>
            <person name="Gendler K."/>
            <person name="Hauser C."/>
            <person name="Lamb M.R."/>
            <person name="Ledford H."/>
            <person name="Long J.C."/>
            <person name="Minagawa J."/>
            <person name="Page M.D."/>
            <person name="Pan J."/>
            <person name="Pootakham W."/>
            <person name="Roje S."/>
            <person name="Rose A."/>
            <person name="Stahlberg E."/>
            <person name="Terauchi A.M."/>
            <person name="Yang P."/>
            <person name="Ball S."/>
            <person name="Bowler C."/>
            <person name="Dieckmann C.L."/>
            <person name="Gladyshev V.N."/>
            <person name="Green P."/>
            <person name="Jorgensen R."/>
            <person name="Mayfield S."/>
            <person name="Mueller-Roeber B."/>
            <person name="Rajamani S."/>
            <person name="Sayre R.T."/>
            <person name="Brokstein P."/>
            <person name="Dubchak I."/>
            <person name="Goodstein D."/>
            <person name="Hornick L."/>
            <person name="Huang Y.W."/>
            <person name="Jhaveri J."/>
            <person name="Luo Y."/>
            <person name="Martinez D."/>
            <person name="Ngau W.C."/>
            <person name="Otillar B."/>
            <person name="Poliakov A."/>
            <person name="Porter A."/>
            <person name="Szajkowski L."/>
            <person name="Werner G."/>
            <person name="Zhou K."/>
            <person name="Grigoriev I.V."/>
            <person name="Rokhsar D.S."/>
            <person name="Grossman A.R."/>
        </authorList>
    </citation>
    <scope>NUCLEOTIDE SEQUENCE [LARGE SCALE GENOMIC DNA]</scope>
    <source>
        <strain evidence="6">CC-503</strain>
    </source>
</reference>
<feature type="region of interest" description="Disordered" evidence="3">
    <location>
        <begin position="99"/>
        <end position="118"/>
    </location>
</feature>
<dbReference type="InterPro" id="IPR013762">
    <property type="entry name" value="Integrase-like_cat_sf"/>
</dbReference>
<dbReference type="GO" id="GO:0006310">
    <property type="term" value="P:DNA recombination"/>
    <property type="evidence" value="ECO:0007669"/>
    <property type="project" value="UniProtKB-KW"/>
</dbReference>
<dbReference type="Gene3D" id="1.10.443.10">
    <property type="entry name" value="Intergrase catalytic core"/>
    <property type="match status" value="1"/>
</dbReference>
<dbReference type="Gramene" id="PNW70369">
    <property type="protein sequence ID" value="PNW70369"/>
    <property type="gene ID" value="CHLRE_17g716900v5"/>
</dbReference>
<accession>A0A2K3CQ09</accession>
<dbReference type="PANTHER" id="PTHR34605:SF4">
    <property type="entry name" value="DNA ADENINE METHYLTRANSFERASE"/>
    <property type="match status" value="1"/>
</dbReference>
<name>A0A2K3CQ09_CHLRE</name>
<dbReference type="InParanoid" id="A0A2K3CQ09"/>
<sequence>MAASARQCRADRTWSQYQPQFEAWVAFCQQHSAPAVGADPEVAAAFLTETRLSAARRGVGPQAVERASAAVSLLHEMAGKPSPCASPMCARVREEARRTLAAQPSNTAATNPGEQPVASPEDIRALVDKHIHPSTPLAVRMTVTGAVLCYAGLLRFDDLAHVLVHEDLLRILPDRAEIFLFKGKTDQAARGTLVTIGRVDGPYCPVALLETLLLQGQYQRQAAVRPKRGGAPGTWEDAEDVGPLLRAVTRTGTLAQVSVRLPAVIKPLTYHTFRKRLNELWAAAGVTRSLPPHALRRGGATAAVANGADRMEVQKLGRWRSQQVFEFAYVREDAARKQRLTSYLGLGATRLQG</sequence>
<feature type="domain" description="Tyr recombinase" evidence="4">
    <location>
        <begin position="113"/>
        <end position="342"/>
    </location>
</feature>
<feature type="compositionally biased region" description="Polar residues" evidence="3">
    <location>
        <begin position="102"/>
        <end position="113"/>
    </location>
</feature>
<dbReference type="PANTHER" id="PTHR34605">
    <property type="entry name" value="PHAGE_INTEGRASE DOMAIN-CONTAINING PROTEIN"/>
    <property type="match status" value="1"/>
</dbReference>
<dbReference type="GO" id="GO:0003677">
    <property type="term" value="F:DNA binding"/>
    <property type="evidence" value="ECO:0007669"/>
    <property type="project" value="UniProtKB-KW"/>
</dbReference>
<evidence type="ECO:0000313" key="5">
    <source>
        <dbReference type="EMBL" id="PNW70369.1"/>
    </source>
</evidence>
<dbReference type="Pfam" id="PF00589">
    <property type="entry name" value="Phage_integrase"/>
    <property type="match status" value="1"/>
</dbReference>
<dbReference type="InterPro" id="IPR052925">
    <property type="entry name" value="Phage_Integrase-like_Recomb"/>
</dbReference>
<organism evidence="5 6">
    <name type="scientific">Chlamydomonas reinhardtii</name>
    <name type="common">Chlamydomonas smithii</name>
    <dbReference type="NCBI Taxonomy" id="3055"/>
    <lineage>
        <taxon>Eukaryota</taxon>
        <taxon>Viridiplantae</taxon>
        <taxon>Chlorophyta</taxon>
        <taxon>core chlorophytes</taxon>
        <taxon>Chlorophyceae</taxon>
        <taxon>CS clade</taxon>
        <taxon>Chlamydomonadales</taxon>
        <taxon>Chlamydomonadaceae</taxon>
        <taxon>Chlamydomonas</taxon>
    </lineage>
</organism>
<dbReference type="OrthoDB" id="550499at2759"/>
<dbReference type="InterPro" id="IPR002104">
    <property type="entry name" value="Integrase_catalytic"/>
</dbReference>
<dbReference type="KEGG" id="cre:CHLRE_17g716900v5"/>
<evidence type="ECO:0000313" key="6">
    <source>
        <dbReference type="Proteomes" id="UP000006906"/>
    </source>
</evidence>
<keyword evidence="1" id="KW-0238">DNA-binding</keyword>
<dbReference type="GeneID" id="66057001"/>
<dbReference type="Gene3D" id="1.10.150.130">
    <property type="match status" value="1"/>
</dbReference>
<keyword evidence="2" id="KW-0233">DNA recombination</keyword>
<evidence type="ECO:0000259" key="4">
    <source>
        <dbReference type="PROSITE" id="PS51898"/>
    </source>
</evidence>
<dbReference type="SUPFAM" id="SSF47823">
    <property type="entry name" value="lambda integrase-like, N-terminal domain"/>
    <property type="match status" value="1"/>
</dbReference>
<evidence type="ECO:0000256" key="3">
    <source>
        <dbReference type="SAM" id="MobiDB-lite"/>
    </source>
</evidence>
<keyword evidence="6" id="KW-1185">Reference proteome</keyword>
<evidence type="ECO:0000256" key="2">
    <source>
        <dbReference type="ARBA" id="ARBA00023172"/>
    </source>
</evidence>
<dbReference type="AlphaFoldDB" id="A0A2K3CQ09"/>
<dbReference type="RefSeq" id="XP_042914640.1">
    <property type="nucleotide sequence ID" value="XM_043072181.1"/>
</dbReference>
<dbReference type="PROSITE" id="PS51898">
    <property type="entry name" value="TYR_RECOMBINASE"/>
    <property type="match status" value="1"/>
</dbReference>
<proteinExistence type="predicted"/>
<dbReference type="SUPFAM" id="SSF56349">
    <property type="entry name" value="DNA breaking-rejoining enzymes"/>
    <property type="match status" value="1"/>
</dbReference>
<dbReference type="GO" id="GO:0015074">
    <property type="term" value="P:DNA integration"/>
    <property type="evidence" value="ECO:0007669"/>
    <property type="project" value="InterPro"/>
</dbReference>
<dbReference type="InterPro" id="IPR010998">
    <property type="entry name" value="Integrase_recombinase_N"/>
</dbReference>
<evidence type="ECO:0000256" key="1">
    <source>
        <dbReference type="ARBA" id="ARBA00023125"/>
    </source>
</evidence>
<dbReference type="InterPro" id="IPR011010">
    <property type="entry name" value="DNA_brk_join_enz"/>
</dbReference>
<gene>
    <name evidence="5" type="ORF">CHLRE_17g716900v5</name>
</gene>
<dbReference type="EMBL" id="CM008978">
    <property type="protein sequence ID" value="PNW70369.1"/>
    <property type="molecule type" value="Genomic_DNA"/>
</dbReference>
<protein>
    <recommendedName>
        <fullName evidence="4">Tyr recombinase domain-containing protein</fullName>
    </recommendedName>
</protein>